<reference evidence="1" key="1">
    <citation type="submission" date="2019-04" db="EMBL/GenBank/DDBJ databases">
        <title>Microbes associate with the intestines of laboratory mice.</title>
        <authorList>
            <person name="Navarre W."/>
            <person name="Wong E."/>
            <person name="Huang K."/>
            <person name="Tropini C."/>
            <person name="Ng K."/>
            <person name="Yu B."/>
        </authorList>
    </citation>
    <scope>NUCLEOTIDE SEQUENCE</scope>
    <source>
        <strain evidence="1">NM73_A23</strain>
    </source>
</reference>
<sequence>MKSLIITLVLAIMFGAMPCMAQNDCGGHGERKHEKRHHRPHYYIGADAVFFGDRKVEGASVASFKVLNDGYAKDSWSVYFDGTKIKDASCNSFTVLGQGYAKDTWSVYYHGRKIERASSDSFQCDSHGYAHDSWNTYFRGRKVEK</sequence>
<dbReference type="EMBL" id="SRZC01000004">
    <property type="protein sequence ID" value="TGX83296.1"/>
    <property type="molecule type" value="Genomic_DNA"/>
</dbReference>
<proteinExistence type="predicted"/>
<organism evidence="1 2">
    <name type="scientific">Palleniella muris</name>
    <dbReference type="NCBI Taxonomy" id="3038145"/>
    <lineage>
        <taxon>Bacteria</taxon>
        <taxon>Pseudomonadati</taxon>
        <taxon>Bacteroidota</taxon>
        <taxon>Bacteroidia</taxon>
        <taxon>Bacteroidales</taxon>
        <taxon>Prevotellaceae</taxon>
        <taxon>Palleniella</taxon>
    </lineage>
</organism>
<keyword evidence="2" id="KW-1185">Reference proteome</keyword>
<evidence type="ECO:0000313" key="1">
    <source>
        <dbReference type="EMBL" id="TGX83296.1"/>
    </source>
</evidence>
<dbReference type="Proteomes" id="UP000308886">
    <property type="component" value="Unassembled WGS sequence"/>
</dbReference>
<comment type="caution">
    <text evidence="1">The sequence shown here is derived from an EMBL/GenBank/DDBJ whole genome shotgun (WGS) entry which is preliminary data.</text>
</comment>
<gene>
    <name evidence="1" type="ORF">E5358_03300</name>
</gene>
<accession>A0AC61QSF7</accession>
<protein>
    <submittedName>
        <fullName evidence="1">Uncharacterized protein</fullName>
    </submittedName>
</protein>
<evidence type="ECO:0000313" key="2">
    <source>
        <dbReference type="Proteomes" id="UP000308886"/>
    </source>
</evidence>
<name>A0AC61QSF7_9BACT</name>